<feature type="domain" description="Toxin VasX N-terminal region" evidence="2">
    <location>
        <begin position="5"/>
        <end position="157"/>
    </location>
</feature>
<feature type="transmembrane region" description="Helical" evidence="1">
    <location>
        <begin position="831"/>
        <end position="852"/>
    </location>
</feature>
<accession>A0A840MMA6</accession>
<organism evidence="3 4">
    <name type="scientific">Chitinivorax tropicus</name>
    <dbReference type="NCBI Taxonomy" id="714531"/>
    <lineage>
        <taxon>Bacteria</taxon>
        <taxon>Pseudomonadati</taxon>
        <taxon>Pseudomonadota</taxon>
        <taxon>Betaproteobacteria</taxon>
        <taxon>Chitinivorax</taxon>
    </lineage>
</organism>
<protein>
    <recommendedName>
        <fullName evidence="2">Toxin VasX N-terminal region domain-containing protein</fullName>
    </recommendedName>
</protein>
<name>A0A840MMA6_9PROT</name>
<dbReference type="AlphaFoldDB" id="A0A840MMA6"/>
<dbReference type="CDD" id="cd20707">
    <property type="entry name" value="MIX_III"/>
    <property type="match status" value="1"/>
</dbReference>
<feature type="transmembrane region" description="Helical" evidence="1">
    <location>
        <begin position="803"/>
        <end position="825"/>
    </location>
</feature>
<keyword evidence="4" id="KW-1185">Reference proteome</keyword>
<keyword evidence="1" id="KW-0812">Transmembrane</keyword>
<evidence type="ECO:0000259" key="2">
    <source>
        <dbReference type="Pfam" id="PF20249"/>
    </source>
</evidence>
<evidence type="ECO:0000313" key="4">
    <source>
        <dbReference type="Proteomes" id="UP000575898"/>
    </source>
</evidence>
<evidence type="ECO:0000313" key="3">
    <source>
        <dbReference type="EMBL" id="MBB5018259.1"/>
    </source>
</evidence>
<sequence length="1027" mass="113439">MSKPCHRCQRKGYALFPVLYAVAPKALQAKLPKLAEPFGAGITQQVLKQHDYYLRGLEAGYVYLLYPNKQWKGYLVDPEGSMLYYPNLTLEDMPAAPPDKPLRQTCTNQAHNSLPGRALCIEDTRGPVWIAFSRHRWTKAVRDGHAKHPAERMQAITAFDDSPFAHALPASPANLKQWVANFDAERVRAVNRRMANTWLTDDSQQAEKLSQLMRHMSPKGKQGLIFALSDTAGITHQLNQTRLLEQAKLFEWQSDEKRAWKRISADCIQALRERVKMRKRAEIIQRDTGKEWGKTNNPTHAKLDNYLHYRTEFDERVRTKQLPAHSKFQPIKGVSALGPGHILVPIEQKVAAQSRSDLEDLEDHYNEKARSQFINDYNKTVSLFQKRIHALDQDYAQWLTHKPQPGVPTLAQLCRLDFVPNDGNTAKDYIQLVCQTTEGGPLSQASLPWFKATLQLDPTSEDQVLLRALVGNNTNLLKFLTVDKQDKSYDVLKAVLTEEKVSNRLGKYGLAGNAVLGGFANGILGGIYGTALMLEGLKQLAEGDRIKLVRYVSTLLYIWDGTQSYCVRIKTKLGDLQRGFLQTAFARQVQASASRISRRLQGLPRLPANVADEATDALFITTVPPAQLAALLQPPRSSHARARVIVTSAFEYGQRLADKVNLSLPAWGADQVSDLTSKASVFSRSTGMLSVGVLILQWGQMTDNLSKVTSLSGNDKLMALLGLGDAFASLLGAAAEIRGEWKSAVAKVTGGAAPTQLLNRVVQFTGVMGAIGGAFNAAQSAISAHHKGGEGDIDAGILHGAAAIAYGGAAVFSGAIGFGASSAFFGTMLGLGPGGWVVLLTVVAVGLTYAALNAEDSDAEKYVARNAFWSTSSRTDPRFKSWREEASAFNAIWYEVKVDFSWGDTLSGSTGLGRDTVTLKFTINGRTGQDGWRYRIWLTNQRGQEQQVLVNRHAVPAWSVQPTQAMTLGQGWGKHPAEIEEKDGQWVLTHTLDVDDDVFHKARLQLEYYPHHQDLHDMAIFNLSDSD</sequence>
<dbReference type="InterPro" id="IPR048126">
    <property type="entry name" value="Toxin_VasX"/>
</dbReference>
<dbReference type="EMBL" id="JACHHY010000008">
    <property type="protein sequence ID" value="MBB5018259.1"/>
    <property type="molecule type" value="Genomic_DNA"/>
</dbReference>
<keyword evidence="1" id="KW-1133">Transmembrane helix</keyword>
<gene>
    <name evidence="3" type="ORF">HNQ59_001547</name>
</gene>
<dbReference type="NCBIfam" id="NF041559">
    <property type="entry name" value="BTH_I2691_fam"/>
    <property type="match status" value="1"/>
</dbReference>
<dbReference type="InterPro" id="IPR046864">
    <property type="entry name" value="VasX_N"/>
</dbReference>
<dbReference type="Pfam" id="PF20249">
    <property type="entry name" value="VasX_N"/>
    <property type="match status" value="1"/>
</dbReference>
<keyword evidence="1" id="KW-0472">Membrane</keyword>
<dbReference type="Proteomes" id="UP000575898">
    <property type="component" value="Unassembled WGS sequence"/>
</dbReference>
<evidence type="ECO:0000256" key="1">
    <source>
        <dbReference type="SAM" id="Phobius"/>
    </source>
</evidence>
<comment type="caution">
    <text evidence="3">The sequence shown here is derived from an EMBL/GenBank/DDBJ whole genome shotgun (WGS) entry which is preliminary data.</text>
</comment>
<proteinExistence type="predicted"/>
<reference evidence="3 4" key="1">
    <citation type="submission" date="2020-08" db="EMBL/GenBank/DDBJ databases">
        <title>Genomic Encyclopedia of Type Strains, Phase IV (KMG-IV): sequencing the most valuable type-strain genomes for metagenomic binning, comparative biology and taxonomic classification.</title>
        <authorList>
            <person name="Goeker M."/>
        </authorList>
    </citation>
    <scope>NUCLEOTIDE SEQUENCE [LARGE SCALE GENOMIC DNA]</scope>
    <source>
        <strain evidence="3 4">DSM 27165</strain>
    </source>
</reference>
<dbReference type="RefSeq" id="WP_184037273.1">
    <property type="nucleotide sequence ID" value="NZ_JACHHY010000008.1"/>
</dbReference>